<dbReference type="EMBL" id="SJJR01000019">
    <property type="protein sequence ID" value="TCB93365.1"/>
    <property type="molecule type" value="Genomic_DNA"/>
</dbReference>
<feature type="repeat" description="WD" evidence="3">
    <location>
        <begin position="663"/>
        <end position="696"/>
    </location>
</feature>
<dbReference type="Pfam" id="PF13560">
    <property type="entry name" value="HTH_31"/>
    <property type="match status" value="1"/>
</dbReference>
<feature type="repeat" description="WD" evidence="3">
    <location>
        <begin position="800"/>
        <end position="834"/>
    </location>
</feature>
<dbReference type="PROSITE" id="PS00678">
    <property type="entry name" value="WD_REPEATS_1"/>
    <property type="match status" value="3"/>
</dbReference>
<dbReference type="InterPro" id="IPR036322">
    <property type="entry name" value="WD40_repeat_dom_sf"/>
</dbReference>
<evidence type="ECO:0000256" key="2">
    <source>
        <dbReference type="ARBA" id="ARBA00022737"/>
    </source>
</evidence>
<dbReference type="RefSeq" id="WP_131307024.1">
    <property type="nucleotide sequence ID" value="NZ_SJJR01000019.1"/>
</dbReference>
<dbReference type="Gene3D" id="2.130.10.10">
    <property type="entry name" value="YVTN repeat-like/Quinoprotein amine dehydrogenase"/>
    <property type="match status" value="2"/>
</dbReference>
<dbReference type="InterPro" id="IPR027417">
    <property type="entry name" value="P-loop_NTPase"/>
</dbReference>
<dbReference type="PRINTS" id="PR00320">
    <property type="entry name" value="GPROTEINBRPT"/>
</dbReference>
<organism evidence="5 6">
    <name type="scientific">Micromonospora zingiberis</name>
    <dbReference type="NCBI Taxonomy" id="2053011"/>
    <lineage>
        <taxon>Bacteria</taxon>
        <taxon>Bacillati</taxon>
        <taxon>Actinomycetota</taxon>
        <taxon>Actinomycetes</taxon>
        <taxon>Micromonosporales</taxon>
        <taxon>Micromonosporaceae</taxon>
        <taxon>Micromonospora</taxon>
    </lineage>
</organism>
<dbReference type="SMART" id="SM00530">
    <property type="entry name" value="HTH_XRE"/>
    <property type="match status" value="1"/>
</dbReference>
<dbReference type="InterPro" id="IPR015943">
    <property type="entry name" value="WD40/YVTN_repeat-like_dom_sf"/>
</dbReference>
<dbReference type="OrthoDB" id="134501at2"/>
<comment type="caution">
    <text evidence="5">The sequence shown here is derived from an EMBL/GenBank/DDBJ whole genome shotgun (WGS) entry which is preliminary data.</text>
</comment>
<protein>
    <recommendedName>
        <fullName evidence="4">HTH cro/C1-type domain-containing protein</fullName>
    </recommendedName>
</protein>
<keyword evidence="6" id="KW-1185">Reference proteome</keyword>
<dbReference type="AlphaFoldDB" id="A0A4V6N369"/>
<dbReference type="PANTHER" id="PTHR19879">
    <property type="entry name" value="TRANSCRIPTION INITIATION FACTOR TFIID"/>
    <property type="match status" value="1"/>
</dbReference>
<feature type="repeat" description="WD" evidence="3">
    <location>
        <begin position="754"/>
        <end position="787"/>
    </location>
</feature>
<name>A0A4V6N369_9ACTN</name>
<dbReference type="GO" id="GO:0003677">
    <property type="term" value="F:DNA binding"/>
    <property type="evidence" value="ECO:0007669"/>
    <property type="project" value="InterPro"/>
</dbReference>
<dbReference type="PROSITE" id="PS50294">
    <property type="entry name" value="WD_REPEATS_REGION"/>
    <property type="match status" value="4"/>
</dbReference>
<accession>A0A4V6N369</accession>
<dbReference type="InterPro" id="IPR010982">
    <property type="entry name" value="Lambda_DNA-bd_dom_sf"/>
</dbReference>
<evidence type="ECO:0000313" key="5">
    <source>
        <dbReference type="EMBL" id="TCB93365.1"/>
    </source>
</evidence>
<evidence type="ECO:0000259" key="4">
    <source>
        <dbReference type="PROSITE" id="PS50943"/>
    </source>
</evidence>
<dbReference type="Gene3D" id="1.10.260.40">
    <property type="entry name" value="lambda repressor-like DNA-binding domains"/>
    <property type="match status" value="1"/>
</dbReference>
<feature type="repeat" description="WD" evidence="3">
    <location>
        <begin position="709"/>
        <end position="750"/>
    </location>
</feature>
<dbReference type="SUPFAM" id="SSF50978">
    <property type="entry name" value="WD40 repeat-like"/>
    <property type="match status" value="1"/>
</dbReference>
<dbReference type="Pfam" id="PF00400">
    <property type="entry name" value="WD40"/>
    <property type="match status" value="6"/>
</dbReference>
<reference evidence="5 6" key="1">
    <citation type="submission" date="2019-02" db="EMBL/GenBank/DDBJ databases">
        <title>Jishengella sp. nov., isolated from a root of Zingiber montanum.</title>
        <authorList>
            <person name="Kuncharoen N."/>
            <person name="Kudo T."/>
            <person name="Masahiro Y."/>
            <person name="Ohkuma M."/>
            <person name="Tanasupawat S."/>
        </authorList>
    </citation>
    <scope>NUCLEOTIDE SEQUENCE [LARGE SCALE GENOMIC DNA]</scope>
    <source>
        <strain evidence="5 6">PLAI 1-1</strain>
    </source>
</reference>
<dbReference type="SUPFAM" id="SSF52540">
    <property type="entry name" value="P-loop containing nucleoside triphosphate hydrolases"/>
    <property type="match status" value="1"/>
</dbReference>
<dbReference type="SUPFAM" id="SSF47413">
    <property type="entry name" value="lambda repressor-like DNA-binding domains"/>
    <property type="match status" value="1"/>
</dbReference>
<dbReference type="InterPro" id="IPR001387">
    <property type="entry name" value="Cro/C1-type_HTH"/>
</dbReference>
<sequence>MGRATPDDTTWGIDSEHVGNIRTRLEFGRELTRIRERAGLTVRDVARMVNIPVSTAGGYFSGTHLPPVKPPDILVRILGACGIDDPEMLDRWRRALTRARRAPGPRRAGEGTPYRGLARFEPEHAQWFHGREKLVADLVERAVANTGGGLLTVVGPSGSGKSSLLRAGLVASLSDLGWRPLILAPGLRPMLSLAEQLAALTGDDARKIAARLSAEPHLAPELTPPSDADQTRSALAGERIAIVVDQFEEVFTAGADEVERQTFVTVLAAAAGLPAARDGAAIRPGPAALVVIGMRADFYAAALRYPQLAEALQNAQVVVAPMGEAELRRAIVEPARQAKLTVDDGLVELLLRDLRPPGDVPPDVAHDAGALPLLSHALLSTWERGGGASLTTADYRDTGGIRGAVARTAEEAYASLTPLQQQLARRLFLRLVHVADDVADTRRYVPHTQIRQAGDGVQDVLDVFVGHRLITAQADRVTITHEALLTAWPRLRSWIDTDRAGLRIHRQLTAAAETWRGLGRDQSALYRGGRLTIATEWAAEPDHHAELDPIEREFLDASIAHALAEQQTARRRSRRMQQLLAALTALLVASAGSTAFALQQRAAADEQRNLAVARQVATVANQVRAKDAALAMQLSLVAYRIAAIPESRSSLLNSYGSPTVTRVMGPPGVMQTVAFLSNGGLMAAAGSDGDVRLWTLPHAGRPVPVGEPLSGHTDTVYSLAFSPDGRMLASAGGDRTIRLWDISDQGTPSAAGILSGPANTVYSVAFSPDGRTLAAGSADNTVRLFDVTHPGAARPLGSALKGFTGFVQSVAFSPDGRFLAAGSADTTVRLWDVRRPLTPIAVGTPLSGAAKTVYSVAFRPDGKALAAGSADGNVHLWDLVRPDRPVSVGRLTGPGTWVNSVAFSPDGRRIAAASSDSNLPYAPPCGR</sequence>
<dbReference type="InterPro" id="IPR019775">
    <property type="entry name" value="WD40_repeat_CS"/>
</dbReference>
<dbReference type="InterPro" id="IPR049052">
    <property type="entry name" value="nSTAND1"/>
</dbReference>
<evidence type="ECO:0000256" key="3">
    <source>
        <dbReference type="PROSITE-ProRule" id="PRU00221"/>
    </source>
</evidence>
<evidence type="ECO:0000256" key="1">
    <source>
        <dbReference type="ARBA" id="ARBA00022574"/>
    </source>
</evidence>
<proteinExistence type="predicted"/>
<gene>
    <name evidence="5" type="ORF">E0H26_22740</name>
</gene>
<dbReference type="InterPro" id="IPR001680">
    <property type="entry name" value="WD40_rpt"/>
</dbReference>
<dbReference type="Proteomes" id="UP000292274">
    <property type="component" value="Unassembled WGS sequence"/>
</dbReference>
<evidence type="ECO:0000313" key="6">
    <source>
        <dbReference type="Proteomes" id="UP000292274"/>
    </source>
</evidence>
<dbReference type="PANTHER" id="PTHR19879:SF9">
    <property type="entry name" value="TRANSCRIPTION INITIATION FACTOR TFIID SUBUNIT 5"/>
    <property type="match status" value="1"/>
</dbReference>
<dbReference type="CDD" id="cd00093">
    <property type="entry name" value="HTH_XRE"/>
    <property type="match status" value="1"/>
</dbReference>
<dbReference type="PROSITE" id="PS50082">
    <property type="entry name" value="WD_REPEATS_2"/>
    <property type="match status" value="5"/>
</dbReference>
<dbReference type="SMART" id="SM00320">
    <property type="entry name" value="WD40"/>
    <property type="match status" value="6"/>
</dbReference>
<dbReference type="PROSITE" id="PS50943">
    <property type="entry name" value="HTH_CROC1"/>
    <property type="match status" value="1"/>
</dbReference>
<keyword evidence="2" id="KW-0677">Repeat</keyword>
<dbReference type="InterPro" id="IPR020472">
    <property type="entry name" value="WD40_PAC1"/>
</dbReference>
<dbReference type="CDD" id="cd00200">
    <property type="entry name" value="WD40"/>
    <property type="match status" value="1"/>
</dbReference>
<dbReference type="Pfam" id="PF20703">
    <property type="entry name" value="nSTAND1"/>
    <property type="match status" value="1"/>
</dbReference>
<keyword evidence="1 3" id="KW-0853">WD repeat</keyword>
<feature type="domain" description="HTH cro/C1-type" evidence="4">
    <location>
        <begin position="31"/>
        <end position="89"/>
    </location>
</feature>
<feature type="repeat" description="WD" evidence="3">
    <location>
        <begin position="846"/>
        <end position="879"/>
    </location>
</feature>